<evidence type="ECO:0000313" key="3">
    <source>
        <dbReference type="Proteomes" id="UP000276254"/>
    </source>
</evidence>
<accession>A0A494TJ11</accession>
<dbReference type="Gene3D" id="3.30.200.20">
    <property type="entry name" value="Phosphorylase Kinase, domain 1"/>
    <property type="match status" value="1"/>
</dbReference>
<dbReference type="EMBL" id="CP032828">
    <property type="protein sequence ID" value="AYJ85418.1"/>
    <property type="molecule type" value="Genomic_DNA"/>
</dbReference>
<dbReference type="PANTHER" id="PTHR47829:SF1">
    <property type="entry name" value="HAD FAMILY PHOSPHATASE"/>
    <property type="match status" value="1"/>
</dbReference>
<sequence length="354" mass="38990">MNDTENLYNVERLTAWLDENIPSLGDGPLKAAKIHGGTSNVILSLNRGGETMVLRRPPAVPPPGSEKTVMREARVLTALNGTPVPHPVCRGSCSDTEVIGAPFYVMDMVEGWAATIIDEHIYHKAPFDKPPFEYGIAYAMVDGLVALANVDYKAVGLEGFGKPDNYLERQVDRWEGQLRSYKELYNYPGRDLPGYDLTRDWLRANMPSSFQAGIIHGDVGTPNALFADGPPARLNALIDWELSTIGDPLLDLASFTNAMRDEAAPGVLPSKRLYNSENWPTRQEMARYYAAGTGRDMADFDYYAILAMFKGGCILEYKVAQSAAGILSKETGVFFSRLVLESFANAEALIRRIG</sequence>
<feature type="domain" description="Aminoglycoside phosphotransferase" evidence="1">
    <location>
        <begin position="33"/>
        <end position="280"/>
    </location>
</feature>
<dbReference type="KEGG" id="spha:D3Y57_05365"/>
<gene>
    <name evidence="2" type="ORF">D3Y57_05365</name>
</gene>
<evidence type="ECO:0000313" key="2">
    <source>
        <dbReference type="EMBL" id="AYJ85418.1"/>
    </source>
</evidence>
<dbReference type="InterPro" id="IPR002575">
    <property type="entry name" value="Aminoglycoside_PTrfase"/>
</dbReference>
<dbReference type="OrthoDB" id="3806873at2"/>
<geneLocation type="plasmid" evidence="2">
    <name>unnamed1</name>
</geneLocation>
<dbReference type="RefSeq" id="WP_121152004.1">
    <property type="nucleotide sequence ID" value="NZ_CP032828.1"/>
</dbReference>
<dbReference type="GO" id="GO:0016740">
    <property type="term" value="F:transferase activity"/>
    <property type="evidence" value="ECO:0007669"/>
    <property type="project" value="UniProtKB-KW"/>
</dbReference>
<proteinExistence type="predicted"/>
<protein>
    <submittedName>
        <fullName evidence="2">Phosphotransferase family protein</fullName>
    </submittedName>
</protein>
<dbReference type="AlphaFoldDB" id="A0A494TJ11"/>
<organism evidence="2 3">
    <name type="scientific">Sphingomonas paeninsulae</name>
    <dbReference type="NCBI Taxonomy" id="2319844"/>
    <lineage>
        <taxon>Bacteria</taxon>
        <taxon>Pseudomonadati</taxon>
        <taxon>Pseudomonadota</taxon>
        <taxon>Alphaproteobacteria</taxon>
        <taxon>Sphingomonadales</taxon>
        <taxon>Sphingomonadaceae</taxon>
        <taxon>Sphingomonas</taxon>
    </lineage>
</organism>
<reference evidence="2 3" key="1">
    <citation type="submission" date="2018-09" db="EMBL/GenBank/DDBJ databases">
        <title>Sphingomonas peninsula sp. nov., isolated from fildes peninsula, Antarctic soil.</title>
        <authorList>
            <person name="Yingchao G."/>
        </authorList>
    </citation>
    <scope>NUCLEOTIDE SEQUENCE [LARGE SCALE GENOMIC DNA]</scope>
    <source>
        <strain evidence="2 3">YZ-8</strain>
        <plasmid evidence="2 3">unnamed1</plasmid>
    </source>
</reference>
<keyword evidence="3" id="KW-1185">Reference proteome</keyword>
<dbReference type="Gene3D" id="3.90.1200.10">
    <property type="match status" value="1"/>
</dbReference>
<keyword evidence="2" id="KW-0808">Transferase</keyword>
<dbReference type="Proteomes" id="UP000276254">
    <property type="component" value="Plasmid unnamed1"/>
</dbReference>
<keyword evidence="2" id="KW-0614">Plasmid</keyword>
<evidence type="ECO:0000259" key="1">
    <source>
        <dbReference type="Pfam" id="PF01636"/>
    </source>
</evidence>
<dbReference type="InterPro" id="IPR052898">
    <property type="entry name" value="ACAD10-like"/>
</dbReference>
<dbReference type="PANTHER" id="PTHR47829">
    <property type="entry name" value="HYDROLASE, PUTATIVE (AFU_ORTHOLOGUE AFUA_1G12880)-RELATED"/>
    <property type="match status" value="1"/>
</dbReference>
<dbReference type="SUPFAM" id="SSF56112">
    <property type="entry name" value="Protein kinase-like (PK-like)"/>
    <property type="match status" value="1"/>
</dbReference>
<dbReference type="InterPro" id="IPR011009">
    <property type="entry name" value="Kinase-like_dom_sf"/>
</dbReference>
<dbReference type="InterPro" id="IPR041726">
    <property type="entry name" value="ACAD10_11_N"/>
</dbReference>
<name>A0A494TJ11_SPHPE</name>
<dbReference type="Pfam" id="PF01636">
    <property type="entry name" value="APH"/>
    <property type="match status" value="1"/>
</dbReference>
<dbReference type="CDD" id="cd05154">
    <property type="entry name" value="ACAD10_11_N-like"/>
    <property type="match status" value="1"/>
</dbReference>